<evidence type="ECO:0008006" key="11">
    <source>
        <dbReference type="Google" id="ProtNLM"/>
    </source>
</evidence>
<dbReference type="PANTHER" id="PTHR13394">
    <property type="entry name" value="ORIGIN RECOGNITION COMPLEX SUBUNIT 6"/>
    <property type="match status" value="1"/>
</dbReference>
<dbReference type="GO" id="GO:0006270">
    <property type="term" value="P:DNA replication initiation"/>
    <property type="evidence" value="ECO:0007669"/>
    <property type="project" value="TreeGrafter"/>
</dbReference>
<feature type="domain" description="ORC6 first cyclin-like" evidence="7">
    <location>
        <begin position="5"/>
        <end position="90"/>
    </location>
</feature>
<dbReference type="CDD" id="cd11583">
    <property type="entry name" value="Orc6_mid"/>
    <property type="match status" value="1"/>
</dbReference>
<evidence type="ECO:0000256" key="4">
    <source>
        <dbReference type="ARBA" id="ARBA00023125"/>
    </source>
</evidence>
<evidence type="ECO:0000256" key="5">
    <source>
        <dbReference type="ARBA" id="ARBA00023242"/>
    </source>
</evidence>
<dbReference type="Pfam" id="PF21913">
    <property type="entry name" value="ORC6_2nd"/>
    <property type="match status" value="1"/>
</dbReference>
<evidence type="ECO:0000256" key="6">
    <source>
        <dbReference type="SAM" id="MobiDB-lite"/>
    </source>
</evidence>
<dbReference type="EMBL" id="BEGY01000010">
    <property type="protein sequence ID" value="GAX75108.1"/>
    <property type="molecule type" value="Genomic_DNA"/>
</dbReference>
<keyword evidence="5" id="KW-0539">Nucleus</keyword>
<evidence type="ECO:0000259" key="7">
    <source>
        <dbReference type="Pfam" id="PF05460"/>
    </source>
</evidence>
<reference evidence="9 10" key="1">
    <citation type="submission" date="2017-08" db="EMBL/GenBank/DDBJ databases">
        <title>Acidophilic green algal genome provides insights into adaptation to an acidic environment.</title>
        <authorList>
            <person name="Hirooka S."/>
            <person name="Hirose Y."/>
            <person name="Kanesaki Y."/>
            <person name="Higuchi S."/>
            <person name="Fujiwara T."/>
            <person name="Onuma R."/>
            <person name="Era A."/>
            <person name="Ohbayashi R."/>
            <person name="Uzuka A."/>
            <person name="Nozaki H."/>
            <person name="Yoshikawa H."/>
            <person name="Miyagishima S.Y."/>
        </authorList>
    </citation>
    <scope>NUCLEOTIDE SEQUENCE [LARGE SCALE GENOMIC DNA]</scope>
    <source>
        <strain evidence="9 10">NIES-2499</strain>
    </source>
</reference>
<dbReference type="Gene3D" id="1.10.472.10">
    <property type="entry name" value="Cyclin-like"/>
    <property type="match status" value="1"/>
</dbReference>
<dbReference type="STRING" id="1157962.A0A250WW93"/>
<dbReference type="GO" id="GO:0005664">
    <property type="term" value="C:nuclear origin of replication recognition complex"/>
    <property type="evidence" value="ECO:0007669"/>
    <property type="project" value="InterPro"/>
</dbReference>
<keyword evidence="10" id="KW-1185">Reference proteome</keyword>
<dbReference type="Pfam" id="PF05460">
    <property type="entry name" value="ORC6"/>
    <property type="match status" value="1"/>
</dbReference>
<gene>
    <name evidence="9" type="ORF">CEUSTIGMA_g2552.t1</name>
</gene>
<evidence type="ECO:0000256" key="2">
    <source>
        <dbReference type="ARBA" id="ARBA00010840"/>
    </source>
</evidence>
<evidence type="ECO:0000259" key="8">
    <source>
        <dbReference type="Pfam" id="PF21913"/>
    </source>
</evidence>
<dbReference type="GO" id="GO:0003677">
    <property type="term" value="F:DNA binding"/>
    <property type="evidence" value="ECO:0007669"/>
    <property type="project" value="UniProtKB-KW"/>
</dbReference>
<name>A0A250WW93_9CHLO</name>
<dbReference type="Proteomes" id="UP000232323">
    <property type="component" value="Unassembled WGS sequence"/>
</dbReference>
<protein>
    <recommendedName>
        <fullName evidence="11">Origin recognition complex subunit 6</fullName>
    </recommendedName>
</protein>
<evidence type="ECO:0000256" key="1">
    <source>
        <dbReference type="ARBA" id="ARBA00004123"/>
    </source>
</evidence>
<dbReference type="AlphaFoldDB" id="A0A250WW93"/>
<accession>A0A250WW93</accession>
<comment type="subcellular location">
    <subcellularLocation>
        <location evidence="1">Nucleus</location>
    </subcellularLocation>
</comment>
<proteinExistence type="inferred from homology"/>
<keyword evidence="4" id="KW-0238">DNA-binding</keyword>
<dbReference type="InterPro" id="IPR054113">
    <property type="entry name" value="ORC6_cyclin-like_2nd"/>
</dbReference>
<evidence type="ECO:0000256" key="3">
    <source>
        <dbReference type="ARBA" id="ARBA00022705"/>
    </source>
</evidence>
<evidence type="ECO:0000313" key="9">
    <source>
        <dbReference type="EMBL" id="GAX75108.1"/>
    </source>
</evidence>
<comment type="caution">
    <text evidence="9">The sequence shown here is derived from an EMBL/GenBank/DDBJ whole genome shotgun (WGS) entry which is preliminary data.</text>
</comment>
<dbReference type="OrthoDB" id="5552484at2759"/>
<keyword evidence="3" id="KW-0235">DNA replication</keyword>
<organism evidence="9 10">
    <name type="scientific">Chlamydomonas eustigma</name>
    <dbReference type="NCBI Taxonomy" id="1157962"/>
    <lineage>
        <taxon>Eukaryota</taxon>
        <taxon>Viridiplantae</taxon>
        <taxon>Chlorophyta</taxon>
        <taxon>core chlorophytes</taxon>
        <taxon>Chlorophyceae</taxon>
        <taxon>CS clade</taxon>
        <taxon>Chlamydomonadales</taxon>
        <taxon>Chlamydomonadaceae</taxon>
        <taxon>Chlamydomonas</taxon>
    </lineage>
</organism>
<evidence type="ECO:0000313" key="10">
    <source>
        <dbReference type="Proteomes" id="UP000232323"/>
    </source>
</evidence>
<dbReference type="InterPro" id="IPR008721">
    <property type="entry name" value="ORC6_cyclin_first"/>
</dbReference>
<feature type="domain" description="ORC6 second cyclin-like" evidence="8">
    <location>
        <begin position="93"/>
        <end position="182"/>
    </location>
</feature>
<comment type="similarity">
    <text evidence="2">Belongs to the ORC6 family.</text>
</comment>
<dbReference type="PANTHER" id="PTHR13394:SF0">
    <property type="entry name" value="ORIGIN RECOGNITION COMPLEX SUBUNIT 6"/>
    <property type="match status" value="1"/>
</dbReference>
<feature type="region of interest" description="Disordered" evidence="6">
    <location>
        <begin position="201"/>
        <end position="227"/>
    </location>
</feature>
<sequence>MDVSRLAKQMGVHSQHAINRAKELVSLAAAKTGNLGQGEICKAAICLEIACKEAQSNKDLTRNDFVKQGCVNDKVYTCTFNHLQQILGASKKVDLQQLVMKFGCASVRQSVMRVLQLYKDRFVEKLQEADRSAADFSRPVFLAVAFSLVARKNKIKVDQRALLETMCVPREDFLDISASMYQLCFDVVGVEKTKRRAECRKTRTAVMDSHRGEAPSSDDEEKRASKKVRRKADYDEWKLLVLCGKNIDVTGMTHALEQQAVEHEGKDVVAMAASRRTSGRQRR</sequence>
<dbReference type="InterPro" id="IPR020529">
    <property type="entry name" value="ORC6_met/pln"/>
</dbReference>